<reference evidence="2 3" key="1">
    <citation type="submission" date="2021-05" db="EMBL/GenBank/DDBJ databases">
        <title>A Polyphasic approach of four new species of the genus Ohtaekwangia: Ohtaekwangia histidinii sp. nov., Ohtaekwangia cretensis sp. nov., Ohtaekwangia indiensis sp. nov., Ohtaekwangia reichenbachii sp. nov. from diverse environment.</title>
        <authorList>
            <person name="Octaviana S."/>
        </authorList>
    </citation>
    <scope>NUCLEOTIDE SEQUENCE [LARGE SCALE GENOMIC DNA]</scope>
    <source>
        <strain evidence="2 3">PWU20</strain>
    </source>
</reference>
<organism evidence="2 3">
    <name type="scientific">Chryseosolibacter indicus</name>
    <dbReference type="NCBI Taxonomy" id="2782351"/>
    <lineage>
        <taxon>Bacteria</taxon>
        <taxon>Pseudomonadati</taxon>
        <taxon>Bacteroidota</taxon>
        <taxon>Cytophagia</taxon>
        <taxon>Cytophagales</taxon>
        <taxon>Chryseotaleaceae</taxon>
        <taxon>Chryseosolibacter</taxon>
    </lineage>
</organism>
<evidence type="ECO:0000313" key="3">
    <source>
        <dbReference type="Proteomes" id="UP000772618"/>
    </source>
</evidence>
<proteinExistence type="predicted"/>
<feature type="domain" description="NADP-dependent oxidoreductase" evidence="1">
    <location>
        <begin position="45"/>
        <end position="291"/>
    </location>
</feature>
<dbReference type="RefSeq" id="WP_254155724.1">
    <property type="nucleotide sequence ID" value="NZ_JAHESD010000064.1"/>
</dbReference>
<dbReference type="Gene3D" id="3.20.20.100">
    <property type="entry name" value="NADP-dependent oxidoreductase domain"/>
    <property type="match status" value="1"/>
</dbReference>
<dbReference type="InterPro" id="IPR023210">
    <property type="entry name" value="NADP_OxRdtase_dom"/>
</dbReference>
<dbReference type="EMBL" id="JAHESD010000064">
    <property type="protein sequence ID" value="MBT1705694.1"/>
    <property type="molecule type" value="Genomic_DNA"/>
</dbReference>
<dbReference type="Pfam" id="PF00248">
    <property type="entry name" value="Aldo_ket_red"/>
    <property type="match status" value="1"/>
</dbReference>
<accession>A0ABS5VY64</accession>
<dbReference type="PANTHER" id="PTHR43312:SF1">
    <property type="entry name" value="NADP-DEPENDENT OXIDOREDUCTASE DOMAIN-CONTAINING PROTEIN"/>
    <property type="match status" value="1"/>
</dbReference>
<sequence>MNRRQSLQKMMMAGMAISVPSLTAFGMTQIQRRIIPSTKEPLPIVGLGTWQTFDVGTSNTEREPLKEVLKTLVSNGASVIDSSPMYGNSEAVVGDLSKELGVNEKLFIATKVWTSGKENGIRQMENSFKLLKRDKVDLLQIHNLVDWQTHLKTLREWKEKGRIRYIGLTHYTASAHDTLESIISNNEIDFIQINYSVNSRNAEKSLLPKAAEKNIAALVNRPFEEGALFNKVKGKPLPEWASEFDCNSWGQVFLKFILSNPHVTCVIPGTAKSKHLIDNLGAGMGKLPDEKQRQLIINALR</sequence>
<evidence type="ECO:0000259" key="1">
    <source>
        <dbReference type="Pfam" id="PF00248"/>
    </source>
</evidence>
<comment type="caution">
    <text evidence="2">The sequence shown here is derived from an EMBL/GenBank/DDBJ whole genome shotgun (WGS) entry which is preliminary data.</text>
</comment>
<evidence type="ECO:0000313" key="2">
    <source>
        <dbReference type="EMBL" id="MBT1705694.1"/>
    </source>
</evidence>
<dbReference type="SUPFAM" id="SSF51430">
    <property type="entry name" value="NAD(P)-linked oxidoreductase"/>
    <property type="match status" value="1"/>
</dbReference>
<dbReference type="PANTHER" id="PTHR43312">
    <property type="entry name" value="D-THREO-ALDOSE 1-DEHYDROGENASE"/>
    <property type="match status" value="1"/>
</dbReference>
<dbReference type="InterPro" id="IPR036812">
    <property type="entry name" value="NAD(P)_OxRdtase_dom_sf"/>
</dbReference>
<dbReference type="InterPro" id="IPR053135">
    <property type="entry name" value="AKR2_Oxidoreductase"/>
</dbReference>
<dbReference type="Proteomes" id="UP000772618">
    <property type="component" value="Unassembled WGS sequence"/>
</dbReference>
<protein>
    <submittedName>
        <fullName evidence="2">Aldo/keto reductase</fullName>
    </submittedName>
</protein>
<keyword evidence="3" id="KW-1185">Reference proteome</keyword>
<gene>
    <name evidence="2" type="ORF">KK060_20555</name>
</gene>
<dbReference type="CDD" id="cd19095">
    <property type="entry name" value="AKR_PA4992-like"/>
    <property type="match status" value="1"/>
</dbReference>
<name>A0ABS5VY64_9BACT</name>